<evidence type="ECO:0000256" key="4">
    <source>
        <dbReference type="ARBA" id="ARBA00022989"/>
    </source>
</evidence>
<dbReference type="InterPro" id="IPR036837">
    <property type="entry name" value="Cation_efflux_CTD_sf"/>
</dbReference>
<proteinExistence type="predicted"/>
<comment type="caution">
    <text evidence="8">The sequence shown here is derived from an EMBL/GenBank/DDBJ whole genome shotgun (WGS) entry which is preliminary data.</text>
</comment>
<evidence type="ECO:0000313" key="8">
    <source>
        <dbReference type="EMBL" id="TPG37650.1"/>
    </source>
</evidence>
<evidence type="ECO:0000256" key="3">
    <source>
        <dbReference type="ARBA" id="ARBA00022692"/>
    </source>
</evidence>
<evidence type="ECO:0000259" key="7">
    <source>
        <dbReference type="Pfam" id="PF01545"/>
    </source>
</evidence>
<keyword evidence="5 6" id="KW-0472">Membrane</keyword>
<feature type="domain" description="Cation efflux protein transmembrane" evidence="7">
    <location>
        <begin position="32"/>
        <end position="238"/>
    </location>
</feature>
<keyword evidence="9" id="KW-1185">Reference proteome</keyword>
<comment type="subcellular location">
    <subcellularLocation>
        <location evidence="1">Membrane</location>
        <topology evidence="1">Multi-pass membrane protein</topology>
    </subcellularLocation>
</comment>
<dbReference type="GO" id="GO:0006829">
    <property type="term" value="P:zinc ion transport"/>
    <property type="evidence" value="ECO:0007669"/>
    <property type="project" value="InterPro"/>
</dbReference>
<feature type="transmembrane region" description="Helical" evidence="6">
    <location>
        <begin position="213"/>
        <end position="231"/>
    </location>
</feature>
<dbReference type="SUPFAM" id="SSF161111">
    <property type="entry name" value="Cation efflux protein transmembrane domain-like"/>
    <property type="match status" value="1"/>
</dbReference>
<dbReference type="InterPro" id="IPR027469">
    <property type="entry name" value="Cation_efflux_TMD_sf"/>
</dbReference>
<reference evidence="8 9" key="1">
    <citation type="journal article" date="2019" name="Environ. Microbiol.">
        <title>Species interactions and distinct microbial communities in high Arctic permafrost affected cryosols are associated with the CH4 and CO2 gas fluxes.</title>
        <authorList>
            <person name="Altshuler I."/>
            <person name="Hamel J."/>
            <person name="Turney S."/>
            <person name="Magnuson E."/>
            <person name="Levesque R."/>
            <person name="Greer C."/>
            <person name="Whyte L.G."/>
        </authorList>
    </citation>
    <scope>NUCLEOTIDE SEQUENCE [LARGE SCALE GENOMIC DNA]</scope>
    <source>
        <strain evidence="8 9">42</strain>
    </source>
</reference>
<evidence type="ECO:0000256" key="6">
    <source>
        <dbReference type="SAM" id="Phobius"/>
    </source>
</evidence>
<dbReference type="InterPro" id="IPR040177">
    <property type="entry name" value="SLC30A9"/>
</dbReference>
<accession>A0A502EM86</accession>
<evidence type="ECO:0000256" key="1">
    <source>
        <dbReference type="ARBA" id="ARBA00004141"/>
    </source>
</evidence>
<dbReference type="AlphaFoldDB" id="A0A502EM86"/>
<keyword evidence="2" id="KW-0813">Transport</keyword>
<dbReference type="SUPFAM" id="SSF160240">
    <property type="entry name" value="Cation efflux protein cytoplasmic domain-like"/>
    <property type="match status" value="1"/>
</dbReference>
<dbReference type="Proteomes" id="UP000319700">
    <property type="component" value="Unassembled WGS sequence"/>
</dbReference>
<dbReference type="PANTHER" id="PTHR13414">
    <property type="entry name" value="HUEL-CATION TRANSPORTER"/>
    <property type="match status" value="1"/>
</dbReference>
<protein>
    <submittedName>
        <fullName evidence="8">Cation transporter</fullName>
    </submittedName>
</protein>
<dbReference type="NCBIfam" id="TIGR01297">
    <property type="entry name" value="CDF"/>
    <property type="match status" value="1"/>
</dbReference>
<feature type="transmembrane region" description="Helical" evidence="6">
    <location>
        <begin position="133"/>
        <end position="158"/>
    </location>
</feature>
<dbReference type="EMBL" id="RCZH01000013">
    <property type="protein sequence ID" value="TPG37650.1"/>
    <property type="molecule type" value="Genomic_DNA"/>
</dbReference>
<dbReference type="GO" id="GO:0008324">
    <property type="term" value="F:monoatomic cation transmembrane transporter activity"/>
    <property type="evidence" value="ECO:0007669"/>
    <property type="project" value="InterPro"/>
</dbReference>
<dbReference type="InterPro" id="IPR002524">
    <property type="entry name" value="Cation_efflux"/>
</dbReference>
<keyword evidence="4 6" id="KW-1133">Transmembrane helix</keyword>
<name>A0A502EM86_9FLAO</name>
<keyword evidence="3 6" id="KW-0812">Transmembrane</keyword>
<gene>
    <name evidence="8" type="ORF">EAH81_19375</name>
</gene>
<evidence type="ECO:0000256" key="5">
    <source>
        <dbReference type="ARBA" id="ARBA00023136"/>
    </source>
</evidence>
<dbReference type="InterPro" id="IPR058533">
    <property type="entry name" value="Cation_efflux_TM"/>
</dbReference>
<evidence type="ECO:0000313" key="9">
    <source>
        <dbReference type="Proteomes" id="UP000319700"/>
    </source>
</evidence>
<dbReference type="GO" id="GO:0016020">
    <property type="term" value="C:membrane"/>
    <property type="evidence" value="ECO:0007669"/>
    <property type="project" value="UniProtKB-SubCell"/>
</dbReference>
<dbReference type="Pfam" id="PF01545">
    <property type="entry name" value="Cation_efflux"/>
    <property type="match status" value="1"/>
</dbReference>
<feature type="transmembrane region" description="Helical" evidence="6">
    <location>
        <begin position="179"/>
        <end position="201"/>
    </location>
</feature>
<organism evidence="8 9">
    <name type="scientific">Flavobacterium pectinovorum</name>
    <dbReference type="NCBI Taxonomy" id="29533"/>
    <lineage>
        <taxon>Bacteria</taxon>
        <taxon>Pseudomonadati</taxon>
        <taxon>Bacteroidota</taxon>
        <taxon>Flavobacteriia</taxon>
        <taxon>Flavobacteriales</taxon>
        <taxon>Flavobacteriaceae</taxon>
        <taxon>Flavobacterium</taxon>
    </lineage>
</organism>
<feature type="transmembrane region" description="Helical" evidence="6">
    <location>
        <begin position="31"/>
        <end position="50"/>
    </location>
</feature>
<dbReference type="PANTHER" id="PTHR13414:SF9">
    <property type="entry name" value="PROTON-COUPLED ZINC ANTIPORTER SLC30A9, MITOCHONDRIAL"/>
    <property type="match status" value="1"/>
</dbReference>
<evidence type="ECO:0000256" key="2">
    <source>
        <dbReference type="ARBA" id="ARBA00022448"/>
    </source>
</evidence>
<feature type="transmembrane region" description="Helical" evidence="6">
    <location>
        <begin position="97"/>
        <end position="118"/>
    </location>
</feature>
<sequence>MTFVFLLLLILRIKFILMENQNQSESGTKHIIQSLLVNIAIAVAKGFAAFMTGSGAMLAETIHSTADCANQLLLLLGVKQAKKDADDEHPFGYGKSVYFWSFMVAMLLFSIGGMFSIYEGVHKYNNPEPVHNIGWAIGIILFSIVMEGYAMISNIVEIRKRKKLISFFRYLHVTKDSDLIIIFGENAAAVLGLFLALIALLVSHYTGDSRYDAIGSLCIGIVLIAVAIFLASEVKSLLIGESADPEILEIIHEIAKAENNITEVLNCRTVQQGLGEVLVCIKIKIVPDLTTQDISLLINAFENELRTKRPEVKWLYIEPDFQEWKTI</sequence>
<dbReference type="Gene3D" id="1.20.1510.10">
    <property type="entry name" value="Cation efflux protein transmembrane domain"/>
    <property type="match status" value="1"/>
</dbReference>